<evidence type="ECO:0000313" key="2">
    <source>
        <dbReference type="EMBL" id="KAL0954218.1"/>
    </source>
</evidence>
<name>A0ABR3JFT4_9AGAR</name>
<proteinExistence type="predicted"/>
<dbReference type="InterPro" id="IPR036188">
    <property type="entry name" value="FAD/NAD-bd_sf"/>
</dbReference>
<dbReference type="Gene3D" id="3.50.50.60">
    <property type="entry name" value="FAD/NAD(P)-binding domain"/>
    <property type="match status" value="1"/>
</dbReference>
<accession>A0ABR3JFT4</accession>
<sequence>MLAQPALNIPLNQFEHTQRVFESPHEVPKPSTLPVPNPTRSFWLDTPGANPLARQGSEGLLSDDADVCIIGSGITGVSTAYHLAEGLKLQEEAGGEPLKVVILEARDFCSGATGRNGGHFAPHRFLDFRAFSDAHGIEEALRSYALEKRNVEDLLSIIDQQNLSSSIDLIAGGRNTLFFTEVEEQAARADFSAAERAGLDLGDVEWFTAEEMQKTYGTPYSGVRYPAHNLWPLKLVTHIFNMAQQAMPHLNLTLHTHTPVTFVDPLSVPHQSNISARRWSLNTPRGRISCSQVVHATNAYASALLPTLAGPSGIVPTRGQVIAVRAKPGTGSRIGIASWLGNEGFEYWFPRPPEAAKENAQDNNIEVEEDKDGALVILGGGREASGPTFEFGVADDSQVHLGVSDVLRGFLPRVFPGLYEEREPDMEWTGIMGFTKTHDPFVGPFIARSDFGVQSQSEPRGSLLGQYIVAGFSGHGMTRTFLCAEAIAQMLVAERKGSEWHAPEWFPRRYLTSRRKQ</sequence>
<protein>
    <recommendedName>
        <fullName evidence="1">FAD dependent oxidoreductase domain-containing protein</fullName>
    </recommendedName>
</protein>
<comment type="caution">
    <text evidence="2">The sequence shown here is derived from an EMBL/GenBank/DDBJ whole genome shotgun (WGS) entry which is preliminary data.</text>
</comment>
<dbReference type="Gene3D" id="3.30.9.10">
    <property type="entry name" value="D-Amino Acid Oxidase, subunit A, domain 2"/>
    <property type="match status" value="1"/>
</dbReference>
<feature type="domain" description="FAD dependent oxidoreductase" evidence="1">
    <location>
        <begin position="66"/>
        <end position="490"/>
    </location>
</feature>
<dbReference type="EMBL" id="JASNQZ010000008">
    <property type="protein sequence ID" value="KAL0954218.1"/>
    <property type="molecule type" value="Genomic_DNA"/>
</dbReference>
<keyword evidence="3" id="KW-1185">Reference proteome</keyword>
<gene>
    <name evidence="2" type="ORF">HGRIS_005346</name>
</gene>
<dbReference type="PANTHER" id="PTHR13847">
    <property type="entry name" value="SARCOSINE DEHYDROGENASE-RELATED"/>
    <property type="match status" value="1"/>
</dbReference>
<reference evidence="3" key="1">
    <citation type="submission" date="2024-06" db="EMBL/GenBank/DDBJ databases">
        <title>Multi-omics analyses provide insights into the biosynthesis of the anticancer antibiotic pleurotin in Hohenbuehelia grisea.</title>
        <authorList>
            <person name="Weaver J.A."/>
            <person name="Alberti F."/>
        </authorList>
    </citation>
    <scope>NUCLEOTIDE SEQUENCE [LARGE SCALE GENOMIC DNA]</scope>
    <source>
        <strain evidence="3">T-177</strain>
    </source>
</reference>
<dbReference type="SUPFAM" id="SSF51905">
    <property type="entry name" value="FAD/NAD(P)-binding domain"/>
    <property type="match status" value="1"/>
</dbReference>
<evidence type="ECO:0000259" key="1">
    <source>
        <dbReference type="Pfam" id="PF01266"/>
    </source>
</evidence>
<dbReference type="InterPro" id="IPR006076">
    <property type="entry name" value="FAD-dep_OxRdtase"/>
</dbReference>
<dbReference type="Proteomes" id="UP001556367">
    <property type="component" value="Unassembled WGS sequence"/>
</dbReference>
<dbReference type="Pfam" id="PF01266">
    <property type="entry name" value="DAO"/>
    <property type="match status" value="1"/>
</dbReference>
<dbReference type="PANTHER" id="PTHR13847:SF260">
    <property type="entry name" value="FAD DEPENDENT OXIDOREDUCTASE DOMAIN-CONTAINING PROTEIN"/>
    <property type="match status" value="1"/>
</dbReference>
<organism evidence="2 3">
    <name type="scientific">Hohenbuehelia grisea</name>
    <dbReference type="NCBI Taxonomy" id="104357"/>
    <lineage>
        <taxon>Eukaryota</taxon>
        <taxon>Fungi</taxon>
        <taxon>Dikarya</taxon>
        <taxon>Basidiomycota</taxon>
        <taxon>Agaricomycotina</taxon>
        <taxon>Agaricomycetes</taxon>
        <taxon>Agaricomycetidae</taxon>
        <taxon>Agaricales</taxon>
        <taxon>Pleurotineae</taxon>
        <taxon>Pleurotaceae</taxon>
        <taxon>Hohenbuehelia</taxon>
    </lineage>
</organism>
<evidence type="ECO:0000313" key="3">
    <source>
        <dbReference type="Proteomes" id="UP001556367"/>
    </source>
</evidence>